<dbReference type="PANTHER" id="PTHR30126:SF88">
    <property type="entry name" value="TRANSCRIPTIONAL REGULATOR-RELATED"/>
    <property type="match status" value="1"/>
</dbReference>
<dbReference type="GO" id="GO:0003700">
    <property type="term" value="F:DNA-binding transcription factor activity"/>
    <property type="evidence" value="ECO:0007669"/>
    <property type="project" value="InterPro"/>
</dbReference>
<feature type="domain" description="HTH lysR-type" evidence="5">
    <location>
        <begin position="1"/>
        <end position="58"/>
    </location>
</feature>
<dbReference type="PANTHER" id="PTHR30126">
    <property type="entry name" value="HTH-TYPE TRANSCRIPTIONAL REGULATOR"/>
    <property type="match status" value="1"/>
</dbReference>
<dbReference type="SUPFAM" id="SSF53850">
    <property type="entry name" value="Periplasmic binding protein-like II"/>
    <property type="match status" value="1"/>
</dbReference>
<dbReference type="STRING" id="295068.MAQ5080_03002"/>
<keyword evidence="2" id="KW-0805">Transcription regulation</keyword>
<dbReference type="RefSeq" id="WP_067211492.1">
    <property type="nucleotide sequence ID" value="NZ_FLOC01000019.1"/>
</dbReference>
<evidence type="ECO:0000256" key="1">
    <source>
        <dbReference type="ARBA" id="ARBA00009437"/>
    </source>
</evidence>
<name>A0A1A8TMD7_9GAMM</name>
<dbReference type="InterPro" id="IPR005119">
    <property type="entry name" value="LysR_subst-bd"/>
</dbReference>
<proteinExistence type="inferred from homology"/>
<reference evidence="6 7" key="1">
    <citation type="submission" date="2016-06" db="EMBL/GenBank/DDBJ databases">
        <authorList>
            <person name="Kjaerup R.B."/>
            <person name="Dalgaard T.S."/>
            <person name="Juul-Madsen H.R."/>
        </authorList>
    </citation>
    <scope>NUCLEOTIDE SEQUENCE [LARGE SCALE GENOMIC DNA]</scope>
    <source>
        <strain evidence="6 7">CECT 5080</strain>
    </source>
</reference>
<dbReference type="AlphaFoldDB" id="A0A1A8TMD7"/>
<dbReference type="InterPro" id="IPR036388">
    <property type="entry name" value="WH-like_DNA-bd_sf"/>
</dbReference>
<evidence type="ECO:0000256" key="4">
    <source>
        <dbReference type="ARBA" id="ARBA00023163"/>
    </source>
</evidence>
<dbReference type="FunFam" id="1.10.10.10:FF:000001">
    <property type="entry name" value="LysR family transcriptional regulator"/>
    <property type="match status" value="1"/>
</dbReference>
<evidence type="ECO:0000256" key="3">
    <source>
        <dbReference type="ARBA" id="ARBA00023125"/>
    </source>
</evidence>
<protein>
    <submittedName>
        <fullName evidence="6">HTH-type transcriptional activator AllS</fullName>
    </submittedName>
</protein>
<dbReference type="InterPro" id="IPR036390">
    <property type="entry name" value="WH_DNA-bd_sf"/>
</dbReference>
<evidence type="ECO:0000259" key="5">
    <source>
        <dbReference type="PROSITE" id="PS50931"/>
    </source>
</evidence>
<comment type="similarity">
    <text evidence="1">Belongs to the LysR transcriptional regulatory family.</text>
</comment>
<evidence type="ECO:0000313" key="6">
    <source>
        <dbReference type="EMBL" id="SBS34876.1"/>
    </source>
</evidence>
<dbReference type="PRINTS" id="PR00039">
    <property type="entry name" value="HTHLYSR"/>
</dbReference>
<evidence type="ECO:0000256" key="2">
    <source>
        <dbReference type="ARBA" id="ARBA00023015"/>
    </source>
</evidence>
<dbReference type="Pfam" id="PF00126">
    <property type="entry name" value="HTH_1"/>
    <property type="match status" value="1"/>
</dbReference>
<dbReference type="Gene3D" id="1.10.10.10">
    <property type="entry name" value="Winged helix-like DNA-binding domain superfamily/Winged helix DNA-binding domain"/>
    <property type="match status" value="1"/>
</dbReference>
<sequence length="300" mass="33741">MKLDQLRAFIAVVESGSFRAAAEAIHKTQPSISAAVKALEAQYGIVLLDRESYRPTLTAEGKAFFKQSKKLLLQVNQLEHLGHHLAQGAQQQPLRLCISQMSLTEPIVSLLKAFESEHPQIAIELTTDHLNGVQEQLVKDQSEIAIGPSYGLDDRHVFVEVGKLDMTCVVHPDLLSGLQAGAQKVKQQALYSLPQILVSRSAEEQEHRFILPTGRRWHVNDFQAKKTLVQAGMGWARMPHYMIKDSLEEGRLVRMDVENFTSHSQFPLFMIRLRNQALSHEGNAFWNFVKTQLKSPSGED</sequence>
<dbReference type="Pfam" id="PF03466">
    <property type="entry name" value="LysR_substrate"/>
    <property type="match status" value="1"/>
</dbReference>
<dbReference type="Gene3D" id="3.40.190.290">
    <property type="match status" value="1"/>
</dbReference>
<keyword evidence="3" id="KW-0238">DNA-binding</keyword>
<dbReference type="Proteomes" id="UP000092627">
    <property type="component" value="Unassembled WGS sequence"/>
</dbReference>
<gene>
    <name evidence="6" type="primary">allS_1</name>
    <name evidence="6" type="ORF">MAQ5080_03002</name>
</gene>
<dbReference type="OrthoDB" id="9786526at2"/>
<accession>A0A1A8TMD7</accession>
<dbReference type="SUPFAM" id="SSF46785">
    <property type="entry name" value="Winged helix' DNA-binding domain"/>
    <property type="match status" value="1"/>
</dbReference>
<dbReference type="InterPro" id="IPR000847">
    <property type="entry name" value="LysR_HTH_N"/>
</dbReference>
<organism evidence="6 7">
    <name type="scientific">Marinomonas aquimarina</name>
    <dbReference type="NCBI Taxonomy" id="295068"/>
    <lineage>
        <taxon>Bacteria</taxon>
        <taxon>Pseudomonadati</taxon>
        <taxon>Pseudomonadota</taxon>
        <taxon>Gammaproteobacteria</taxon>
        <taxon>Oceanospirillales</taxon>
        <taxon>Oceanospirillaceae</taxon>
        <taxon>Marinomonas</taxon>
    </lineage>
</organism>
<keyword evidence="7" id="KW-1185">Reference proteome</keyword>
<dbReference type="GO" id="GO:0000976">
    <property type="term" value="F:transcription cis-regulatory region binding"/>
    <property type="evidence" value="ECO:0007669"/>
    <property type="project" value="TreeGrafter"/>
</dbReference>
<keyword evidence="4" id="KW-0804">Transcription</keyword>
<dbReference type="EMBL" id="FLOC01000019">
    <property type="protein sequence ID" value="SBS34876.1"/>
    <property type="molecule type" value="Genomic_DNA"/>
</dbReference>
<evidence type="ECO:0000313" key="7">
    <source>
        <dbReference type="Proteomes" id="UP000092627"/>
    </source>
</evidence>
<dbReference type="PROSITE" id="PS50931">
    <property type="entry name" value="HTH_LYSR"/>
    <property type="match status" value="1"/>
</dbReference>